<dbReference type="CDD" id="cd00515">
    <property type="entry name" value="HAM1"/>
    <property type="match status" value="1"/>
</dbReference>
<keyword evidence="3 10" id="KW-0479">Metal-binding</keyword>
<evidence type="ECO:0000256" key="10">
    <source>
        <dbReference type="HAMAP-Rule" id="MF_01405"/>
    </source>
</evidence>
<sequence length="211" mass="22640">MTAKDTSRPKALHAGDRLVVASHNIGKVWEMAELLAPYGIETLAAAELNLPEPEETGQTFIENAELKARSAAAGAGLPALADDSGLEVAALDGAPGLFSARWGGEKRDFNLAMEKVHAALEEVGSDDRTANFTCALTLAWPDGTVRSFEGKVFGKIVWPPRGDQGFGYDPIFVADGMEQTFGEIDQDEKHAMSHRAAAFKQMMDALYNSDA</sequence>
<dbReference type="EC" id="3.6.1.66" evidence="10"/>
<evidence type="ECO:0000256" key="3">
    <source>
        <dbReference type="ARBA" id="ARBA00022723"/>
    </source>
</evidence>
<keyword evidence="6 10" id="KW-0460">Magnesium</keyword>
<comment type="catalytic activity">
    <reaction evidence="8 10">
        <text>dITP + H2O = dIMP + diphosphate + H(+)</text>
        <dbReference type="Rhea" id="RHEA:28342"/>
        <dbReference type="ChEBI" id="CHEBI:15377"/>
        <dbReference type="ChEBI" id="CHEBI:15378"/>
        <dbReference type="ChEBI" id="CHEBI:33019"/>
        <dbReference type="ChEBI" id="CHEBI:61194"/>
        <dbReference type="ChEBI" id="CHEBI:61382"/>
        <dbReference type="EC" id="3.6.1.66"/>
    </reaction>
</comment>
<keyword evidence="4 10" id="KW-0547">Nucleotide-binding</keyword>
<dbReference type="InterPro" id="IPR020922">
    <property type="entry name" value="dITP/XTP_pyrophosphatase"/>
</dbReference>
<dbReference type="GO" id="GO:0017111">
    <property type="term" value="F:ribonucleoside triphosphate phosphatase activity"/>
    <property type="evidence" value="ECO:0007669"/>
    <property type="project" value="InterPro"/>
</dbReference>
<feature type="active site" description="Proton acceptor" evidence="10">
    <location>
        <position position="83"/>
    </location>
</feature>
<evidence type="ECO:0000256" key="1">
    <source>
        <dbReference type="ARBA" id="ARBA00008023"/>
    </source>
</evidence>
<name>A0A1E2S082_9HYPH</name>
<dbReference type="GO" id="GO:0009146">
    <property type="term" value="P:purine nucleoside triphosphate catabolic process"/>
    <property type="evidence" value="ECO:0007669"/>
    <property type="project" value="UniProtKB-UniRule"/>
</dbReference>
<evidence type="ECO:0000256" key="6">
    <source>
        <dbReference type="ARBA" id="ARBA00022842"/>
    </source>
</evidence>
<feature type="binding site" evidence="10">
    <location>
        <position position="84"/>
    </location>
    <ligand>
        <name>substrate</name>
    </ligand>
</feature>
<evidence type="ECO:0000256" key="2">
    <source>
        <dbReference type="ARBA" id="ARBA00011738"/>
    </source>
</evidence>
<evidence type="ECO:0000256" key="4">
    <source>
        <dbReference type="ARBA" id="ARBA00022741"/>
    </source>
</evidence>
<comment type="function">
    <text evidence="10">Pyrophosphatase that catalyzes the hydrolysis of nucleoside triphosphates to their monophosphate derivatives, with a high preference for the non-canonical purine nucleotides XTP (xanthosine triphosphate), dITP (deoxyinosine triphosphate) and ITP. Seems to function as a house-cleaning enzyme that removes non-canonical purine nucleotides from the nucleotide pool, thus preventing their incorporation into DNA/RNA and avoiding chromosomal lesions.</text>
</comment>
<dbReference type="FunFam" id="3.90.950.10:FF:000001">
    <property type="entry name" value="dITP/XTP pyrophosphatase"/>
    <property type="match status" value="1"/>
</dbReference>
<dbReference type="Proteomes" id="UP000095087">
    <property type="component" value="Unassembled WGS sequence"/>
</dbReference>
<dbReference type="GO" id="GO:0000166">
    <property type="term" value="F:nucleotide binding"/>
    <property type="evidence" value="ECO:0007669"/>
    <property type="project" value="UniProtKB-KW"/>
</dbReference>
<feature type="binding site" evidence="10">
    <location>
        <position position="189"/>
    </location>
    <ligand>
        <name>substrate</name>
    </ligand>
</feature>
<dbReference type="Gene3D" id="3.90.950.10">
    <property type="match status" value="1"/>
</dbReference>
<feature type="binding site" evidence="10">
    <location>
        <position position="54"/>
    </location>
    <ligand>
        <name>Mg(2+)</name>
        <dbReference type="ChEBI" id="CHEBI:18420"/>
    </ligand>
</feature>
<dbReference type="HAMAP" id="MF_01405">
    <property type="entry name" value="Non_canon_purine_NTPase"/>
    <property type="match status" value="1"/>
</dbReference>
<proteinExistence type="inferred from homology"/>
<dbReference type="PANTHER" id="PTHR11067">
    <property type="entry name" value="INOSINE TRIPHOSPHATE PYROPHOSPHATASE/HAM1 PROTEIN"/>
    <property type="match status" value="1"/>
</dbReference>
<dbReference type="GO" id="GO:0035870">
    <property type="term" value="F:dITP diphosphatase activity"/>
    <property type="evidence" value="ECO:0007669"/>
    <property type="project" value="UniProtKB-UniRule"/>
</dbReference>
<evidence type="ECO:0000256" key="11">
    <source>
        <dbReference type="RuleBase" id="RU003781"/>
    </source>
</evidence>
<evidence type="ECO:0000256" key="5">
    <source>
        <dbReference type="ARBA" id="ARBA00022801"/>
    </source>
</evidence>
<dbReference type="EMBL" id="MASI01000002">
    <property type="protein sequence ID" value="ODA67884.1"/>
    <property type="molecule type" value="Genomic_DNA"/>
</dbReference>
<dbReference type="GO" id="GO:0046872">
    <property type="term" value="F:metal ion binding"/>
    <property type="evidence" value="ECO:0007669"/>
    <property type="project" value="UniProtKB-KW"/>
</dbReference>
<evidence type="ECO:0000256" key="8">
    <source>
        <dbReference type="ARBA" id="ARBA00051875"/>
    </source>
</evidence>
<comment type="cofactor">
    <cofactor evidence="10">
        <name>Mg(2+)</name>
        <dbReference type="ChEBI" id="CHEBI:18420"/>
    </cofactor>
    <text evidence="10">Binds 1 Mg(2+) ion per subunit.</text>
</comment>
<keyword evidence="13" id="KW-1185">Reference proteome</keyword>
<dbReference type="NCBIfam" id="TIGR00042">
    <property type="entry name" value="RdgB/HAM1 family non-canonical purine NTP pyrophosphatase"/>
    <property type="match status" value="1"/>
</dbReference>
<evidence type="ECO:0000313" key="12">
    <source>
        <dbReference type="EMBL" id="ODA67884.1"/>
    </source>
</evidence>
<dbReference type="OrthoDB" id="9807456at2"/>
<dbReference type="GO" id="GO:0009117">
    <property type="term" value="P:nucleotide metabolic process"/>
    <property type="evidence" value="ECO:0007669"/>
    <property type="project" value="UniProtKB-KW"/>
</dbReference>
<feature type="binding site" evidence="10">
    <location>
        <position position="83"/>
    </location>
    <ligand>
        <name>Mg(2+)</name>
        <dbReference type="ChEBI" id="CHEBI:18420"/>
    </ligand>
</feature>
<accession>A0A1E2S082</accession>
<gene>
    <name evidence="12" type="ORF">A7A08_01051</name>
</gene>
<dbReference type="PATRIC" id="fig|1177755.3.peg.1054"/>
<dbReference type="GO" id="GO:0036220">
    <property type="term" value="F:ITP diphosphatase activity"/>
    <property type="evidence" value="ECO:0007669"/>
    <property type="project" value="UniProtKB-UniRule"/>
</dbReference>
<evidence type="ECO:0000256" key="7">
    <source>
        <dbReference type="ARBA" id="ARBA00023080"/>
    </source>
</evidence>
<dbReference type="InterPro" id="IPR002637">
    <property type="entry name" value="RdgB/HAM1"/>
</dbReference>
<comment type="catalytic activity">
    <reaction evidence="9 10">
        <text>XTP + H2O = XMP + diphosphate + H(+)</text>
        <dbReference type="Rhea" id="RHEA:28610"/>
        <dbReference type="ChEBI" id="CHEBI:15377"/>
        <dbReference type="ChEBI" id="CHEBI:15378"/>
        <dbReference type="ChEBI" id="CHEBI:33019"/>
        <dbReference type="ChEBI" id="CHEBI:57464"/>
        <dbReference type="ChEBI" id="CHEBI:61314"/>
        <dbReference type="EC" id="3.6.1.66"/>
    </reaction>
</comment>
<dbReference type="RefSeq" id="WP_069094673.1">
    <property type="nucleotide sequence ID" value="NZ_MASI01000002.1"/>
</dbReference>
<dbReference type="Pfam" id="PF01725">
    <property type="entry name" value="Ham1p_like"/>
    <property type="match status" value="1"/>
</dbReference>
<organism evidence="12 13">
    <name type="scientific">Methyloligella halotolerans</name>
    <dbReference type="NCBI Taxonomy" id="1177755"/>
    <lineage>
        <taxon>Bacteria</taxon>
        <taxon>Pseudomonadati</taxon>
        <taxon>Pseudomonadota</taxon>
        <taxon>Alphaproteobacteria</taxon>
        <taxon>Hyphomicrobiales</taxon>
        <taxon>Hyphomicrobiaceae</taxon>
        <taxon>Methyloligella</taxon>
    </lineage>
</organism>
<feature type="binding site" evidence="10">
    <location>
        <begin position="166"/>
        <end position="169"/>
    </location>
    <ligand>
        <name>substrate</name>
    </ligand>
</feature>
<reference evidence="12 13" key="1">
    <citation type="submission" date="2016-07" db="EMBL/GenBank/DDBJ databases">
        <title>Draft genome sequence of Methyloligella halotolerans C2T (VKM B-2706T=CCUG 61687T=DSM 25045T), a halotolerant polyhydroxybutyrate accumulating methylotroph.</title>
        <authorList>
            <person name="Vasilenko O.V."/>
            <person name="Doronina N.V."/>
            <person name="Poroshina M.N."/>
            <person name="Tarlachkov S.V."/>
            <person name="Trotsenko Y.A."/>
        </authorList>
    </citation>
    <scope>NUCLEOTIDE SEQUENCE [LARGE SCALE GENOMIC DNA]</scope>
    <source>
        <strain evidence="12 13">VKM B-2706</strain>
    </source>
</reference>
<evidence type="ECO:0000256" key="9">
    <source>
        <dbReference type="ARBA" id="ARBA00052017"/>
    </source>
</evidence>
<protein>
    <recommendedName>
        <fullName evidence="10">dITP/XTP pyrophosphatase</fullName>
        <ecNumber evidence="10">3.6.1.66</ecNumber>
    </recommendedName>
    <alternativeName>
        <fullName evidence="10">Non-canonical purine NTP pyrophosphatase</fullName>
    </alternativeName>
    <alternativeName>
        <fullName evidence="10">Non-standard purine NTP pyrophosphatase</fullName>
    </alternativeName>
    <alternativeName>
        <fullName evidence="10">Nucleoside-triphosphate diphosphatase</fullName>
    </alternativeName>
    <alternativeName>
        <fullName evidence="10">Nucleoside-triphosphate pyrophosphatase</fullName>
        <shortName evidence="10">NTPase</shortName>
    </alternativeName>
</protein>
<dbReference type="SUPFAM" id="SSF52972">
    <property type="entry name" value="ITPase-like"/>
    <property type="match status" value="1"/>
</dbReference>
<feature type="binding site" evidence="10">
    <location>
        <begin position="194"/>
        <end position="195"/>
    </location>
    <ligand>
        <name>substrate</name>
    </ligand>
</feature>
<comment type="subunit">
    <text evidence="2 10">Homodimer.</text>
</comment>
<dbReference type="AlphaFoldDB" id="A0A1E2S082"/>
<comment type="caution">
    <text evidence="12">The sequence shown here is derived from an EMBL/GenBank/DDBJ whole genome shotgun (WGS) entry which is preliminary data.</text>
</comment>
<dbReference type="STRING" id="1177755.A7A08_01051"/>
<keyword evidence="7 10" id="KW-0546">Nucleotide metabolism</keyword>
<dbReference type="InterPro" id="IPR029001">
    <property type="entry name" value="ITPase-like_fam"/>
</dbReference>
<comment type="catalytic activity">
    <reaction evidence="10">
        <text>ITP + H2O = IMP + diphosphate + H(+)</text>
        <dbReference type="Rhea" id="RHEA:29399"/>
        <dbReference type="ChEBI" id="CHEBI:15377"/>
        <dbReference type="ChEBI" id="CHEBI:15378"/>
        <dbReference type="ChEBI" id="CHEBI:33019"/>
        <dbReference type="ChEBI" id="CHEBI:58053"/>
        <dbReference type="ChEBI" id="CHEBI:61402"/>
        <dbReference type="EC" id="3.6.1.66"/>
    </reaction>
</comment>
<comment type="similarity">
    <text evidence="1 10 11">Belongs to the HAM1 NTPase family.</text>
</comment>
<evidence type="ECO:0000313" key="13">
    <source>
        <dbReference type="Proteomes" id="UP000095087"/>
    </source>
</evidence>
<keyword evidence="5 10" id="KW-0378">Hydrolase</keyword>
<dbReference type="PANTHER" id="PTHR11067:SF9">
    <property type="entry name" value="INOSINE TRIPHOSPHATE PYROPHOSPHATASE"/>
    <property type="match status" value="1"/>
</dbReference>
<feature type="binding site" evidence="10">
    <location>
        <begin position="22"/>
        <end position="27"/>
    </location>
    <ligand>
        <name>substrate</name>
    </ligand>
</feature>
<dbReference type="GO" id="GO:0036222">
    <property type="term" value="F:XTP diphosphatase activity"/>
    <property type="evidence" value="ECO:0007669"/>
    <property type="project" value="UniProtKB-UniRule"/>
</dbReference>
<dbReference type="GO" id="GO:0005829">
    <property type="term" value="C:cytosol"/>
    <property type="evidence" value="ECO:0007669"/>
    <property type="project" value="TreeGrafter"/>
</dbReference>